<dbReference type="KEGG" id="ahb:bsdtb5_36660"/>
<protein>
    <submittedName>
        <fullName evidence="1">Uncharacterized protein</fullName>
    </submittedName>
</protein>
<reference evidence="1 2" key="1">
    <citation type="submission" date="2020-11" db="EMBL/GenBank/DDBJ databases">
        <title>Draft genome sequencing of a Lachnospiraceae strain isolated from anoxic soil subjected to BSD treatment.</title>
        <authorList>
            <person name="Uek A."/>
            <person name="Tonouchi A."/>
        </authorList>
    </citation>
    <scope>NUCLEOTIDE SEQUENCE [LARGE SCALE GENOMIC DNA]</scope>
    <source>
        <strain evidence="1 2">TB5</strain>
    </source>
</reference>
<keyword evidence="2" id="KW-1185">Reference proteome</keyword>
<proteinExistence type="predicted"/>
<dbReference type="EMBL" id="AP024169">
    <property type="protein sequence ID" value="BCN32371.1"/>
    <property type="molecule type" value="Genomic_DNA"/>
</dbReference>
<accession>A0A7R7EPG8</accession>
<gene>
    <name evidence="1" type="ORF">bsdtb5_36660</name>
</gene>
<dbReference type="AlphaFoldDB" id="A0A7R7EPG8"/>
<evidence type="ECO:0000313" key="1">
    <source>
        <dbReference type="EMBL" id="BCN32371.1"/>
    </source>
</evidence>
<dbReference type="RefSeq" id="WP_271713422.1">
    <property type="nucleotide sequence ID" value="NZ_AP024169.1"/>
</dbReference>
<organism evidence="1 2">
    <name type="scientific">Anaeromicropila herbilytica</name>
    <dbReference type="NCBI Taxonomy" id="2785025"/>
    <lineage>
        <taxon>Bacteria</taxon>
        <taxon>Bacillati</taxon>
        <taxon>Bacillota</taxon>
        <taxon>Clostridia</taxon>
        <taxon>Lachnospirales</taxon>
        <taxon>Lachnospiraceae</taxon>
        <taxon>Anaeromicropila</taxon>
    </lineage>
</organism>
<sequence>MNKYNILDHKLELLLVEVDKLLVEYQDDYIKEYLEKYKNHINRIHGMIVNKTLENSKQGLLGIQRAISESDTLCSNEKLYQLACDVERYYAEECKNFE</sequence>
<name>A0A7R7EPG8_9FIRM</name>
<evidence type="ECO:0000313" key="2">
    <source>
        <dbReference type="Proteomes" id="UP000595897"/>
    </source>
</evidence>
<dbReference type="Proteomes" id="UP000595897">
    <property type="component" value="Chromosome"/>
</dbReference>